<organism evidence="2 3">
    <name type="scientific">Candidatus Tenderia electrophaga</name>
    <dbReference type="NCBI Taxonomy" id="1748243"/>
    <lineage>
        <taxon>Bacteria</taxon>
        <taxon>Pseudomonadati</taxon>
        <taxon>Pseudomonadota</taxon>
        <taxon>Gammaproteobacteria</taxon>
        <taxon>Candidatus Tenderiales</taxon>
        <taxon>Candidatus Tenderiaceae</taxon>
        <taxon>Candidatus Tenderia</taxon>
    </lineage>
</organism>
<keyword evidence="3" id="KW-1185">Reference proteome</keyword>
<evidence type="ECO:0000313" key="3">
    <source>
        <dbReference type="Proteomes" id="UP000055136"/>
    </source>
</evidence>
<evidence type="ECO:0000256" key="1">
    <source>
        <dbReference type="SAM" id="Phobius"/>
    </source>
</evidence>
<keyword evidence="1" id="KW-0812">Transmembrane</keyword>
<name>A0A0S2TFC1_9GAMM</name>
<dbReference type="EMBL" id="CP013099">
    <property type="protein sequence ID" value="ALP53838.1"/>
    <property type="molecule type" value="Genomic_DNA"/>
</dbReference>
<dbReference type="KEGG" id="tee:Tel_12225"/>
<gene>
    <name evidence="2" type="ORF">Tel_12225</name>
</gene>
<dbReference type="Proteomes" id="UP000055136">
    <property type="component" value="Chromosome"/>
</dbReference>
<dbReference type="STRING" id="1748243.Tel_12225"/>
<accession>A0A0S2TFC1</accession>
<keyword evidence="1" id="KW-0472">Membrane</keyword>
<feature type="transmembrane region" description="Helical" evidence="1">
    <location>
        <begin position="26"/>
        <end position="57"/>
    </location>
</feature>
<protein>
    <submittedName>
        <fullName evidence="2">Uncharacterized protein</fullName>
    </submittedName>
</protein>
<dbReference type="AlphaFoldDB" id="A0A0S2TFC1"/>
<proteinExistence type="predicted"/>
<reference evidence="2" key="1">
    <citation type="submission" date="2015-10" db="EMBL/GenBank/DDBJ databases">
        <title>Description of Candidatus Tenderia electrophaga gen. nov, sp. nov., an Uncultivated Electroautotroph from a Biocathode Enrichment.</title>
        <authorList>
            <person name="Eddie B.J."/>
            <person name="Malanoski A.P."/>
            <person name="Wang Z."/>
            <person name="Hall R.J."/>
            <person name="Oh S.D."/>
            <person name="Heiner C."/>
            <person name="Lin B."/>
            <person name="Strycharz-Glaven S.M."/>
        </authorList>
    </citation>
    <scope>NUCLEOTIDE SEQUENCE [LARGE SCALE GENOMIC DNA]</scope>
    <source>
        <strain evidence="2">NRL1</strain>
    </source>
</reference>
<evidence type="ECO:0000313" key="2">
    <source>
        <dbReference type="EMBL" id="ALP53838.1"/>
    </source>
</evidence>
<keyword evidence="1" id="KW-1133">Transmembrane helix</keyword>
<sequence>MLQKQDGETTEAEQMSNDDPFHPVKLVFVAMASAVLAVTVSPWFLVLTVITLAIWAYRFVTWVME</sequence>